<feature type="transmembrane region" description="Helical" evidence="6">
    <location>
        <begin position="150"/>
        <end position="175"/>
    </location>
</feature>
<evidence type="ECO:0000256" key="1">
    <source>
        <dbReference type="ARBA" id="ARBA00004477"/>
    </source>
</evidence>
<dbReference type="InParanoid" id="A0A5J5EXR5"/>
<keyword evidence="5 6" id="KW-0472">Membrane</keyword>
<evidence type="ECO:0000313" key="7">
    <source>
        <dbReference type="EMBL" id="KAA8906006.1"/>
    </source>
</evidence>
<comment type="subcellular location">
    <subcellularLocation>
        <location evidence="1">Endoplasmic reticulum membrane</location>
        <topology evidence="1">Multi-pass membrane protein</topology>
    </subcellularLocation>
</comment>
<reference evidence="7 8" key="1">
    <citation type="submission" date="2019-09" db="EMBL/GenBank/DDBJ databases">
        <title>Draft genome of the ectomycorrhizal ascomycete Sphaerosporella brunnea.</title>
        <authorList>
            <consortium name="DOE Joint Genome Institute"/>
            <person name="Benucci G.M."/>
            <person name="Marozzi G."/>
            <person name="Antonielli L."/>
            <person name="Sanchez S."/>
            <person name="Marco P."/>
            <person name="Wang X."/>
            <person name="Falini L.B."/>
            <person name="Barry K."/>
            <person name="Haridas S."/>
            <person name="Lipzen A."/>
            <person name="Labutti K."/>
            <person name="Grigoriev I.V."/>
            <person name="Murat C."/>
            <person name="Martin F."/>
            <person name="Albertini E."/>
            <person name="Donnini D."/>
            <person name="Bonito G."/>
        </authorList>
    </citation>
    <scope>NUCLEOTIDE SEQUENCE [LARGE SCALE GENOMIC DNA]</scope>
    <source>
        <strain evidence="7 8">Sb_GMNB300</strain>
    </source>
</reference>
<keyword evidence="8" id="KW-1185">Reference proteome</keyword>
<dbReference type="GO" id="GO:0005789">
    <property type="term" value="C:endoplasmic reticulum membrane"/>
    <property type="evidence" value="ECO:0007669"/>
    <property type="project" value="UniProtKB-SubCell"/>
</dbReference>
<organism evidence="7 8">
    <name type="scientific">Sphaerosporella brunnea</name>
    <dbReference type="NCBI Taxonomy" id="1250544"/>
    <lineage>
        <taxon>Eukaryota</taxon>
        <taxon>Fungi</taxon>
        <taxon>Dikarya</taxon>
        <taxon>Ascomycota</taxon>
        <taxon>Pezizomycotina</taxon>
        <taxon>Pezizomycetes</taxon>
        <taxon>Pezizales</taxon>
        <taxon>Pyronemataceae</taxon>
        <taxon>Sphaerosporella</taxon>
    </lineage>
</organism>
<evidence type="ECO:0000256" key="2">
    <source>
        <dbReference type="ARBA" id="ARBA00022692"/>
    </source>
</evidence>
<proteinExistence type="predicted"/>
<gene>
    <name evidence="7" type="ORF">FN846DRAFT_729241</name>
</gene>
<dbReference type="InterPro" id="IPR021013">
    <property type="entry name" value="ATPase_Vma12"/>
</dbReference>
<keyword evidence="3" id="KW-0256">Endoplasmic reticulum</keyword>
<sequence>MVQLTLTPHLSHAIGVYNALPNIGPPLPTRGHLSHQQIHELSRALLAAHPHKRQRYSFARLLQGTEIFHAPAPAPAPKTAEYVALMARLRAEAEAASYAALVASPAKAEEDEAAAWAAIKPQLSAVFNVLLSVFATAAAVWKVAAHWDVAARLAAAFAAAVLVAVAEVVLFSGYLRRMEEAGRRERGKGEMKAPTGVRWVVGGEGVVGEKVD</sequence>
<comment type="caution">
    <text evidence="7">The sequence shown here is derived from an EMBL/GenBank/DDBJ whole genome shotgun (WGS) entry which is preliminary data.</text>
</comment>
<evidence type="ECO:0000256" key="3">
    <source>
        <dbReference type="ARBA" id="ARBA00022824"/>
    </source>
</evidence>
<dbReference type="Pfam" id="PF11712">
    <property type="entry name" value="Vma12"/>
    <property type="match status" value="1"/>
</dbReference>
<dbReference type="Proteomes" id="UP000326924">
    <property type="component" value="Unassembled WGS sequence"/>
</dbReference>
<evidence type="ECO:0000256" key="6">
    <source>
        <dbReference type="SAM" id="Phobius"/>
    </source>
</evidence>
<dbReference type="PANTHER" id="PTHR31394:SF1">
    <property type="entry name" value="TRANSMEMBRANE PROTEIN 199"/>
    <property type="match status" value="1"/>
</dbReference>
<accession>A0A5J5EXR5</accession>
<dbReference type="AlphaFoldDB" id="A0A5J5EXR5"/>
<protein>
    <submittedName>
        <fullName evidence="7">Endoplasmic reticulum-based factor for assembly of V-ATPase-domain-containing protein</fullName>
    </submittedName>
</protein>
<evidence type="ECO:0000256" key="5">
    <source>
        <dbReference type="ARBA" id="ARBA00023136"/>
    </source>
</evidence>
<evidence type="ECO:0000256" key="4">
    <source>
        <dbReference type="ARBA" id="ARBA00022989"/>
    </source>
</evidence>
<keyword evidence="4 6" id="KW-1133">Transmembrane helix</keyword>
<dbReference type="GO" id="GO:0070072">
    <property type="term" value="P:vacuolar proton-transporting V-type ATPase complex assembly"/>
    <property type="evidence" value="ECO:0007669"/>
    <property type="project" value="InterPro"/>
</dbReference>
<evidence type="ECO:0000313" key="8">
    <source>
        <dbReference type="Proteomes" id="UP000326924"/>
    </source>
</evidence>
<feature type="transmembrane region" description="Helical" evidence="6">
    <location>
        <begin position="125"/>
        <end position="144"/>
    </location>
</feature>
<dbReference type="PANTHER" id="PTHR31394">
    <property type="entry name" value="TRANSMEMBRANE PROTEIN 199"/>
    <property type="match status" value="1"/>
</dbReference>
<dbReference type="OrthoDB" id="19981at2759"/>
<dbReference type="EMBL" id="VXIS01000093">
    <property type="protein sequence ID" value="KAA8906006.1"/>
    <property type="molecule type" value="Genomic_DNA"/>
</dbReference>
<keyword evidence="2 6" id="KW-0812">Transmembrane</keyword>
<name>A0A5J5EXR5_9PEZI</name>